<feature type="repeat" description="Solcar" evidence="12">
    <location>
        <begin position="61"/>
        <end position="153"/>
    </location>
</feature>
<evidence type="ECO:0000256" key="4">
    <source>
        <dbReference type="ARBA" id="ARBA00021935"/>
    </source>
</evidence>
<dbReference type="PROSITE" id="PS50920">
    <property type="entry name" value="SOLCAR"/>
    <property type="match status" value="3"/>
</dbReference>
<feature type="transmembrane region" description="Helical" evidence="14">
    <location>
        <begin position="62"/>
        <end position="84"/>
    </location>
</feature>
<evidence type="ECO:0000256" key="3">
    <source>
        <dbReference type="ARBA" id="ARBA00006375"/>
    </source>
</evidence>
<keyword evidence="6 12" id="KW-0812">Transmembrane</keyword>
<feature type="transmembrane region" description="Helical" evidence="14">
    <location>
        <begin position="300"/>
        <end position="320"/>
    </location>
</feature>
<protein>
    <recommendedName>
        <fullName evidence="4">Mitochondrial thiamine pyrophosphate carrier 1</fullName>
    </recommendedName>
</protein>
<evidence type="ECO:0000313" key="16">
    <source>
        <dbReference type="Proteomes" id="UP001497600"/>
    </source>
</evidence>
<keyword evidence="16" id="KW-1185">Reference proteome</keyword>
<keyword evidence="5 13" id="KW-0813">Transport</keyword>
<dbReference type="InterPro" id="IPR018108">
    <property type="entry name" value="MCP_transmembrane"/>
</dbReference>
<dbReference type="InterPro" id="IPR044712">
    <property type="entry name" value="SLC25A32-like"/>
</dbReference>
<evidence type="ECO:0000256" key="12">
    <source>
        <dbReference type="PROSITE-ProRule" id="PRU00282"/>
    </source>
</evidence>
<dbReference type="Pfam" id="PF00153">
    <property type="entry name" value="Mito_carr"/>
    <property type="match status" value="3"/>
</dbReference>
<proteinExistence type="inferred from homology"/>
<dbReference type="PRINTS" id="PR00926">
    <property type="entry name" value="MITOCARRIER"/>
</dbReference>
<feature type="transmembrane region" description="Helical" evidence="14">
    <location>
        <begin position="232"/>
        <end position="251"/>
    </location>
</feature>
<evidence type="ECO:0000256" key="14">
    <source>
        <dbReference type="SAM" id="Phobius"/>
    </source>
</evidence>
<evidence type="ECO:0000256" key="1">
    <source>
        <dbReference type="ARBA" id="ARBA00002238"/>
    </source>
</evidence>
<evidence type="ECO:0000256" key="10">
    <source>
        <dbReference type="ARBA" id="ARBA00023128"/>
    </source>
</evidence>
<evidence type="ECO:0000256" key="2">
    <source>
        <dbReference type="ARBA" id="ARBA00004448"/>
    </source>
</evidence>
<evidence type="ECO:0000256" key="13">
    <source>
        <dbReference type="RuleBase" id="RU000488"/>
    </source>
</evidence>
<dbReference type="InterPro" id="IPR023395">
    <property type="entry name" value="MCP_dom_sf"/>
</dbReference>
<keyword evidence="10" id="KW-0496">Mitochondrion</keyword>
<dbReference type="InterPro" id="IPR002067">
    <property type="entry name" value="MCP"/>
</dbReference>
<evidence type="ECO:0000256" key="9">
    <source>
        <dbReference type="ARBA" id="ARBA00022989"/>
    </source>
</evidence>
<reference evidence="15 16" key="1">
    <citation type="submission" date="2024-01" db="EMBL/GenBank/DDBJ databases">
        <authorList>
            <consortium name="Genoscope - CEA"/>
            <person name="William W."/>
        </authorList>
    </citation>
    <scope>NUCLEOTIDE SEQUENCE [LARGE SCALE GENOMIC DNA]</scope>
    <source>
        <strain evidence="15 16">29B2s-10</strain>
    </source>
</reference>
<comment type="function">
    <text evidence="1">Mitochondrial transporter that mediates uptake of thiamine pyrophosphate (ThPP) into mitochondria.</text>
</comment>
<sequence length="396" mass="44530">MVDRNVPDRTNVPIQHQREFSDRIQGEDLEFHSRATRDFPVTHKIERLREIPPPSFLTNLSATQLVTLSGAASGFLAGVVVCPLDVVKTRLQAKGAATIIQGRQRYHGFIGEFRNIIAEEGFRGLYRGLVPITIGYLPTWTIYFTIYEKAKGFYPQFMDKNFGLNIDSLNHFCAALTAGSASSIAVNPIWVVKTRLMTQVAKPKDSINKKQHYYKGTFDAFKTMYREEGFRVFYSGLVPSLFGLLHVGIHFPVYEKLKHLTGCNVATTSSHSQFEDNNNSSSNSAAAAEGIDFTNGPSHLLWRLIFASSLAKMIASTITYPHEILRTRMQIRTKQNCIDQDGIIKAISKIYRKEGWKGFYAGYVVNLARTVPASAITLVSFEYFKTYLLEISGKTL</sequence>
<keyword evidence="7" id="KW-0677">Repeat</keyword>
<evidence type="ECO:0000256" key="8">
    <source>
        <dbReference type="ARBA" id="ARBA00022792"/>
    </source>
</evidence>
<dbReference type="Proteomes" id="UP001497600">
    <property type="component" value="Chromosome E"/>
</dbReference>
<comment type="subcellular location">
    <subcellularLocation>
        <location evidence="2">Mitochondrion inner membrane</location>
        <topology evidence="2">Multi-pass membrane protein</topology>
    </subcellularLocation>
</comment>
<keyword evidence="9 14" id="KW-1133">Transmembrane helix</keyword>
<name>A0ABP0ECS7_9ASCO</name>
<evidence type="ECO:0000256" key="11">
    <source>
        <dbReference type="ARBA" id="ARBA00023136"/>
    </source>
</evidence>
<evidence type="ECO:0000256" key="6">
    <source>
        <dbReference type="ARBA" id="ARBA00022692"/>
    </source>
</evidence>
<keyword evidence="11 12" id="KW-0472">Membrane</keyword>
<feature type="repeat" description="Solcar" evidence="12">
    <location>
        <begin position="166"/>
        <end position="260"/>
    </location>
</feature>
<evidence type="ECO:0000256" key="5">
    <source>
        <dbReference type="ARBA" id="ARBA00022448"/>
    </source>
</evidence>
<feature type="repeat" description="Solcar" evidence="12">
    <location>
        <begin position="298"/>
        <end position="387"/>
    </location>
</feature>
<dbReference type="SUPFAM" id="SSF103506">
    <property type="entry name" value="Mitochondrial carrier"/>
    <property type="match status" value="1"/>
</dbReference>
<evidence type="ECO:0000313" key="15">
    <source>
        <dbReference type="EMBL" id="CAK7907986.1"/>
    </source>
</evidence>
<evidence type="ECO:0000256" key="7">
    <source>
        <dbReference type="ARBA" id="ARBA00022737"/>
    </source>
</evidence>
<dbReference type="Gene3D" id="1.50.40.10">
    <property type="entry name" value="Mitochondrial carrier domain"/>
    <property type="match status" value="1"/>
</dbReference>
<accession>A0ABP0ECS7</accession>
<organism evidence="15 16">
    <name type="scientific">[Candida] anglica</name>
    <dbReference type="NCBI Taxonomy" id="148631"/>
    <lineage>
        <taxon>Eukaryota</taxon>
        <taxon>Fungi</taxon>
        <taxon>Dikarya</taxon>
        <taxon>Ascomycota</taxon>
        <taxon>Saccharomycotina</taxon>
        <taxon>Pichiomycetes</taxon>
        <taxon>Debaryomycetaceae</taxon>
        <taxon>Kurtzmaniella</taxon>
    </lineage>
</organism>
<comment type="similarity">
    <text evidence="3 13">Belongs to the mitochondrial carrier (TC 2.A.29) family.</text>
</comment>
<gene>
    <name evidence="15" type="primary">YIA6</name>
    <name evidence="15" type="ORF">CAAN4_E07998</name>
</gene>
<dbReference type="EMBL" id="OZ004257">
    <property type="protein sequence ID" value="CAK7907986.1"/>
    <property type="molecule type" value="Genomic_DNA"/>
</dbReference>
<dbReference type="PANTHER" id="PTHR45683">
    <property type="entry name" value="MITOCHONDRIAL NICOTINAMIDE ADENINE DINUCLEOTIDE TRANSPORTER 1-RELATED-RELATED"/>
    <property type="match status" value="1"/>
</dbReference>
<keyword evidence="8" id="KW-0999">Mitochondrion inner membrane</keyword>